<evidence type="ECO:0000256" key="1">
    <source>
        <dbReference type="ARBA" id="ARBA00004651"/>
    </source>
</evidence>
<feature type="transmembrane region" description="Helical" evidence="8">
    <location>
        <begin position="153"/>
        <end position="170"/>
    </location>
</feature>
<feature type="transmembrane region" description="Helical" evidence="8">
    <location>
        <begin position="182"/>
        <end position="201"/>
    </location>
</feature>
<feature type="domain" description="EamA" evidence="9">
    <location>
        <begin position="7"/>
        <end position="147"/>
    </location>
</feature>
<dbReference type="InterPro" id="IPR037185">
    <property type="entry name" value="EmrE-like"/>
</dbReference>
<reference evidence="10 11" key="1">
    <citation type="submission" date="2014-12" db="EMBL/GenBank/DDBJ databases">
        <title>Draft genome sequences of 10 type strains of Lactococcus.</title>
        <authorList>
            <person name="Sun Z."/>
            <person name="Zhong Z."/>
            <person name="Liu W."/>
            <person name="Zhang W."/>
            <person name="Zhang H."/>
        </authorList>
    </citation>
    <scope>NUCLEOTIDE SEQUENCE [LARGE SCALE GENOMIC DNA]</scope>
    <source>
        <strain evidence="10 11">JCM 16395</strain>
    </source>
</reference>
<sequence length="297" mass="33172">MKNQKQIGIILGIGCYLMWGALVYYWHLLSKINSIEVFSYRILFTIVSMFLYFIVSKKTKKLNSEMKALINNKRSLSLAALASLFLGINWLVFIYAVTINEATQASIAGFIMPLVSVVLALIFLHEQFDRFMVISLLLAATGVILMISSSGQFPLLTIIMSVCFPIYGLLKKFYRLSSDVAMVFESSILMPFILIYLIFFAKHALWNYSPLTIFYLVLSGPVTAVPLLLFAESIKRAPLSLIGFIQYLNPIVSLVLSVTVLGESLSKADAKSLIFICAGILIFAIGEFILAKKKQVT</sequence>
<evidence type="ECO:0000256" key="6">
    <source>
        <dbReference type="ARBA" id="ARBA00022989"/>
    </source>
</evidence>
<comment type="caution">
    <text evidence="10">The sequence shown here is derived from an EMBL/GenBank/DDBJ whole genome shotgun (WGS) entry which is preliminary data.</text>
</comment>
<comment type="similarity">
    <text evidence="2">Belongs to the EamA transporter family.</text>
</comment>
<dbReference type="GO" id="GO:0005886">
    <property type="term" value="C:plasma membrane"/>
    <property type="evidence" value="ECO:0007669"/>
    <property type="project" value="UniProtKB-SubCell"/>
</dbReference>
<dbReference type="InterPro" id="IPR000620">
    <property type="entry name" value="EamA_dom"/>
</dbReference>
<dbReference type="PANTHER" id="PTHR22911:SF137">
    <property type="entry name" value="SOLUTE CARRIER FAMILY 35 MEMBER G2-RELATED"/>
    <property type="match status" value="1"/>
</dbReference>
<feature type="transmembrane region" description="Helical" evidence="8">
    <location>
        <begin position="273"/>
        <end position="291"/>
    </location>
</feature>
<name>A0A2A5RN69_9LACT</name>
<dbReference type="STRING" id="1291764.GCA_001311235_00650"/>
<dbReference type="PANTHER" id="PTHR22911">
    <property type="entry name" value="ACYL-MALONYL CONDENSING ENZYME-RELATED"/>
    <property type="match status" value="1"/>
</dbReference>
<dbReference type="SUPFAM" id="SSF103481">
    <property type="entry name" value="Multidrug resistance efflux transporter EmrE"/>
    <property type="match status" value="2"/>
</dbReference>
<evidence type="ECO:0000256" key="2">
    <source>
        <dbReference type="ARBA" id="ARBA00007362"/>
    </source>
</evidence>
<proteinExistence type="inferred from homology"/>
<comment type="subcellular location">
    <subcellularLocation>
        <location evidence="1">Cell membrane</location>
        <topology evidence="1">Multi-pass membrane protein</topology>
    </subcellularLocation>
</comment>
<feature type="transmembrane region" description="Helical" evidence="8">
    <location>
        <begin position="38"/>
        <end position="55"/>
    </location>
</feature>
<gene>
    <name evidence="10" type="ORF">RT41_GL001159</name>
</gene>
<evidence type="ECO:0000256" key="4">
    <source>
        <dbReference type="ARBA" id="ARBA00022475"/>
    </source>
</evidence>
<feature type="transmembrane region" description="Helical" evidence="8">
    <location>
        <begin position="213"/>
        <end position="231"/>
    </location>
</feature>
<dbReference type="RefSeq" id="WP_096817601.1">
    <property type="nucleotide sequence ID" value="NZ_JXJU01000003.1"/>
</dbReference>
<evidence type="ECO:0000313" key="11">
    <source>
        <dbReference type="Proteomes" id="UP000218181"/>
    </source>
</evidence>
<keyword evidence="11" id="KW-1185">Reference proteome</keyword>
<feature type="domain" description="EamA" evidence="9">
    <location>
        <begin position="155"/>
        <end position="283"/>
    </location>
</feature>
<keyword evidence="5 8" id="KW-0812">Transmembrane</keyword>
<evidence type="ECO:0000313" key="10">
    <source>
        <dbReference type="EMBL" id="PCS00777.1"/>
    </source>
</evidence>
<dbReference type="NCBIfam" id="TIGR00688">
    <property type="entry name" value="rarD"/>
    <property type="match status" value="1"/>
</dbReference>
<feature type="transmembrane region" description="Helical" evidence="8">
    <location>
        <begin position="76"/>
        <end position="99"/>
    </location>
</feature>
<accession>A0A2A5RN69</accession>
<evidence type="ECO:0000256" key="7">
    <source>
        <dbReference type="ARBA" id="ARBA00023136"/>
    </source>
</evidence>
<protein>
    <submittedName>
        <fullName evidence="10">Chloramphenicol-sensitive protein RarD</fullName>
    </submittedName>
</protein>
<dbReference type="Proteomes" id="UP000218181">
    <property type="component" value="Unassembled WGS sequence"/>
</dbReference>
<feature type="transmembrane region" description="Helical" evidence="8">
    <location>
        <begin position="238"/>
        <end position="261"/>
    </location>
</feature>
<organism evidence="10 11">
    <name type="scientific">Lactococcus fujiensis JCM 16395</name>
    <dbReference type="NCBI Taxonomy" id="1291764"/>
    <lineage>
        <taxon>Bacteria</taxon>
        <taxon>Bacillati</taxon>
        <taxon>Bacillota</taxon>
        <taxon>Bacilli</taxon>
        <taxon>Lactobacillales</taxon>
        <taxon>Streptococcaceae</taxon>
        <taxon>Lactococcus</taxon>
    </lineage>
</organism>
<evidence type="ECO:0000256" key="5">
    <source>
        <dbReference type="ARBA" id="ARBA00022692"/>
    </source>
</evidence>
<dbReference type="OrthoDB" id="369870at2"/>
<evidence type="ECO:0000256" key="3">
    <source>
        <dbReference type="ARBA" id="ARBA00022448"/>
    </source>
</evidence>
<dbReference type="EMBL" id="JXJU01000003">
    <property type="protein sequence ID" value="PCS00777.1"/>
    <property type="molecule type" value="Genomic_DNA"/>
</dbReference>
<evidence type="ECO:0000259" key="9">
    <source>
        <dbReference type="Pfam" id="PF00892"/>
    </source>
</evidence>
<dbReference type="AlphaFoldDB" id="A0A2A5RN69"/>
<feature type="transmembrane region" description="Helical" evidence="8">
    <location>
        <begin position="7"/>
        <end position="26"/>
    </location>
</feature>
<feature type="transmembrane region" description="Helical" evidence="8">
    <location>
        <begin position="131"/>
        <end position="147"/>
    </location>
</feature>
<feature type="transmembrane region" description="Helical" evidence="8">
    <location>
        <begin position="105"/>
        <end position="124"/>
    </location>
</feature>
<dbReference type="InterPro" id="IPR004626">
    <property type="entry name" value="RarD"/>
</dbReference>
<keyword evidence="3" id="KW-0813">Transport</keyword>
<evidence type="ECO:0000256" key="8">
    <source>
        <dbReference type="SAM" id="Phobius"/>
    </source>
</evidence>
<keyword evidence="4" id="KW-1003">Cell membrane</keyword>
<keyword evidence="7 8" id="KW-0472">Membrane</keyword>
<keyword evidence="6 8" id="KW-1133">Transmembrane helix</keyword>
<dbReference type="Pfam" id="PF00892">
    <property type="entry name" value="EamA"/>
    <property type="match status" value="2"/>
</dbReference>